<sequence length="104" mass="11532">MSGDVPLLTIDSTEGLYHFQPHRTELVVLPAAAVKVQKEKLSLPVIKLTNRSIDLREDLQLGYITKTRTDGGGDLLIDANNPEEERTVAVIIAEEHVPMTAEER</sequence>
<evidence type="ECO:0000313" key="1">
    <source>
        <dbReference type="EnsemblMetazoa" id="Aqu2.1.42320_001"/>
    </source>
</evidence>
<dbReference type="InParanoid" id="A0A1X7VR63"/>
<name>A0A1X7VR63_AMPQE</name>
<accession>A0A1X7VR63</accession>
<dbReference type="EnsemblMetazoa" id="Aqu2.1.42320_001">
    <property type="protein sequence ID" value="Aqu2.1.42320_001"/>
    <property type="gene ID" value="Aqu2.1.42320"/>
</dbReference>
<dbReference type="AlphaFoldDB" id="A0A1X7VR63"/>
<reference evidence="1" key="1">
    <citation type="submission" date="2017-05" db="UniProtKB">
        <authorList>
            <consortium name="EnsemblMetazoa"/>
        </authorList>
    </citation>
    <scope>IDENTIFICATION</scope>
</reference>
<proteinExistence type="predicted"/>
<protein>
    <submittedName>
        <fullName evidence="1">Uncharacterized protein</fullName>
    </submittedName>
</protein>
<organism evidence="1">
    <name type="scientific">Amphimedon queenslandica</name>
    <name type="common">Sponge</name>
    <dbReference type="NCBI Taxonomy" id="400682"/>
    <lineage>
        <taxon>Eukaryota</taxon>
        <taxon>Metazoa</taxon>
        <taxon>Porifera</taxon>
        <taxon>Demospongiae</taxon>
        <taxon>Heteroscleromorpha</taxon>
        <taxon>Haplosclerida</taxon>
        <taxon>Niphatidae</taxon>
        <taxon>Amphimedon</taxon>
    </lineage>
</organism>